<feature type="transmembrane region" description="Helical" evidence="10">
    <location>
        <begin position="716"/>
        <end position="736"/>
    </location>
</feature>
<keyword evidence="2" id="KW-1003">Cell membrane</keyword>
<dbReference type="GO" id="GO:0005886">
    <property type="term" value="C:plasma membrane"/>
    <property type="evidence" value="ECO:0007669"/>
    <property type="project" value="UniProtKB-SubCell"/>
</dbReference>
<dbReference type="InterPro" id="IPR017452">
    <property type="entry name" value="GPCR_Rhodpsn_7TM"/>
</dbReference>
<feature type="transmembrane region" description="Helical" evidence="10">
    <location>
        <begin position="224"/>
        <end position="244"/>
    </location>
</feature>
<feature type="transmembrane region" description="Helical" evidence="10">
    <location>
        <begin position="30"/>
        <end position="55"/>
    </location>
</feature>
<name>A0AAU9WL07_9CNID</name>
<evidence type="ECO:0000256" key="6">
    <source>
        <dbReference type="ARBA" id="ARBA00023136"/>
    </source>
</evidence>
<keyword evidence="6 10" id="KW-0472">Membrane</keyword>
<keyword evidence="13" id="KW-1185">Reference proteome</keyword>
<feature type="domain" description="G-protein coupled receptors family 1 profile" evidence="11">
    <location>
        <begin position="47"/>
        <end position="282"/>
    </location>
</feature>
<keyword evidence="9" id="KW-0807">Transducer</keyword>
<keyword evidence="5" id="KW-0297">G-protein coupled receptor</keyword>
<evidence type="ECO:0000256" key="7">
    <source>
        <dbReference type="ARBA" id="ARBA00023170"/>
    </source>
</evidence>
<evidence type="ECO:0000256" key="4">
    <source>
        <dbReference type="ARBA" id="ARBA00022989"/>
    </source>
</evidence>
<evidence type="ECO:0000256" key="1">
    <source>
        <dbReference type="ARBA" id="ARBA00004651"/>
    </source>
</evidence>
<dbReference type="Pfam" id="PF00001">
    <property type="entry name" value="7tm_1"/>
    <property type="match status" value="3"/>
</dbReference>
<feature type="transmembrane region" description="Helical" evidence="10">
    <location>
        <begin position="451"/>
        <end position="472"/>
    </location>
</feature>
<keyword evidence="7" id="KW-0675">Receptor</keyword>
<evidence type="ECO:0000256" key="3">
    <source>
        <dbReference type="ARBA" id="ARBA00022692"/>
    </source>
</evidence>
<protein>
    <recommendedName>
        <fullName evidence="11">G-protein coupled receptors family 1 profile domain-containing protein</fullName>
    </recommendedName>
</protein>
<dbReference type="Proteomes" id="UP001159428">
    <property type="component" value="Unassembled WGS sequence"/>
</dbReference>
<dbReference type="GO" id="GO:0004930">
    <property type="term" value="F:G protein-coupled receptor activity"/>
    <property type="evidence" value="ECO:0007669"/>
    <property type="project" value="UniProtKB-KW"/>
</dbReference>
<comment type="caution">
    <text evidence="12">The sequence shown here is derived from an EMBL/GenBank/DDBJ whole genome shotgun (WGS) entry which is preliminary data.</text>
</comment>
<dbReference type="EMBL" id="CALNXJ010000016">
    <property type="protein sequence ID" value="CAH3117618.1"/>
    <property type="molecule type" value="Genomic_DNA"/>
</dbReference>
<dbReference type="CDD" id="cd00637">
    <property type="entry name" value="7tm_classA_rhodopsin-like"/>
    <property type="match status" value="2"/>
</dbReference>
<dbReference type="AlphaFoldDB" id="A0AAU9WL07"/>
<feature type="transmembrane region" description="Helical" evidence="10">
    <location>
        <begin position="529"/>
        <end position="554"/>
    </location>
</feature>
<dbReference type="PANTHER" id="PTHR24246:SF27">
    <property type="entry name" value="ADENOSINE RECEPTOR, ISOFORM A"/>
    <property type="match status" value="1"/>
</dbReference>
<accession>A0AAU9WL07</accession>
<evidence type="ECO:0000256" key="9">
    <source>
        <dbReference type="ARBA" id="ARBA00023224"/>
    </source>
</evidence>
<feature type="domain" description="G-protein coupled receptors family 1 profile" evidence="11">
    <location>
        <begin position="349"/>
        <end position="587"/>
    </location>
</feature>
<evidence type="ECO:0000313" key="12">
    <source>
        <dbReference type="EMBL" id="CAH3117618.1"/>
    </source>
</evidence>
<feature type="transmembrane region" description="Helical" evidence="10">
    <location>
        <begin position="67"/>
        <end position="88"/>
    </location>
</feature>
<sequence length="919" mass="104617">MTQRDLLAMNMSNTNNTQRDWKPSTPTYGVILWCITYSLTAVGIICANVFAVFVFTMKRLLRKRSNILLLNLAIADLMVGSIAFPMYIYIFYNSHKSFLWRDMITNHVYLGVDVFSGLSSMFILAMIALERAYSVYRPLKHRCVSRRSRLYWLSAACVWVTSGVLTSMKILTSLGVLTFSYDKHVIFIFVSIALMTIIAAHASIWTKITRRKENLDFIVKEKSIALAMLIVTVAFIVMWLPFYLLNVIYSFDQKALKSVPLNFFYFAKLLQYGNSVVNPVIYTLKLPQFRRALRKLQSFKSSVRTDKDVPLGMNNNTSGPGNSTSTGEDKQVITWCVAYALVTVTIIVNNVAAILAFTKSRLLRKFGNYFLVNLAVADLMVGTIALPLYIHLIYISPPKTSLSTKPGPFQIVQIAFDVFSGMASVFILTVISFERVCAIFCPLRYRSLSKATYLIVLTEVWILAGALTGIWLLTVFDFIHHNIFAYSLAILSFTSLTLMIASYVALWLKIKIWSRKTQQRATGEKERNLAMAIAIITAVFLLTWSPFHIMNILINFKKSLLDGILYEAIYFAKFLHYSNSIVNPVIYCYKISEFRRALKSLISRKQKKRETRFIYPETAMNNSTTENSLPTKHLRVIAWCISYGIVAVLITIGNGLTIVIFSNKKFPRKFGGYFLMNLAVADLMVGSSAMPMYIYIVYALSYSSIDRSILLFQEAYVVVDVFTGLASVFTLACIALERLYAVLYPMTYRWKKTKTGYYKAITMVWVTSGIASVVYILSSRNLLFILPRATFIYYLTILSVLSVFVISAAYVTVSVRVHLWNKAKMDMCVSKQEKRLATALYIVTVVFVLSWTPFHAMNIIANFTSTALERIPVDLVFSAKLLHYGNSLANPAIYSLKIPEFRVVVWRMFCKNRVRETRV</sequence>
<feature type="transmembrane region" description="Helical" evidence="10">
    <location>
        <begin position="673"/>
        <end position="696"/>
    </location>
</feature>
<evidence type="ECO:0000313" key="13">
    <source>
        <dbReference type="Proteomes" id="UP001159428"/>
    </source>
</evidence>
<evidence type="ECO:0000256" key="10">
    <source>
        <dbReference type="SAM" id="Phobius"/>
    </source>
</evidence>
<proteinExistence type="predicted"/>
<feature type="transmembrane region" description="Helical" evidence="10">
    <location>
        <begin position="636"/>
        <end position="661"/>
    </location>
</feature>
<feature type="transmembrane region" description="Helical" evidence="10">
    <location>
        <begin position="791"/>
        <end position="815"/>
    </location>
</feature>
<feature type="transmembrane region" description="Helical" evidence="10">
    <location>
        <begin position="410"/>
        <end position="431"/>
    </location>
</feature>
<comment type="subcellular location">
    <subcellularLocation>
        <location evidence="1">Cell membrane</location>
        <topology evidence="1">Multi-pass membrane protein</topology>
    </subcellularLocation>
</comment>
<reference evidence="12 13" key="1">
    <citation type="submission" date="2022-05" db="EMBL/GenBank/DDBJ databases">
        <authorList>
            <consortium name="Genoscope - CEA"/>
            <person name="William W."/>
        </authorList>
    </citation>
    <scope>NUCLEOTIDE SEQUENCE [LARGE SCALE GENOMIC DNA]</scope>
</reference>
<feature type="transmembrane region" description="Helical" evidence="10">
    <location>
        <begin position="369"/>
        <end position="390"/>
    </location>
</feature>
<dbReference type="SUPFAM" id="SSF81321">
    <property type="entry name" value="Family A G protein-coupled receptor-like"/>
    <property type="match status" value="3"/>
</dbReference>
<feature type="transmembrane region" description="Helical" evidence="10">
    <location>
        <begin position="184"/>
        <end position="204"/>
    </location>
</feature>
<feature type="transmembrane region" description="Helical" evidence="10">
    <location>
        <begin position="332"/>
        <end position="357"/>
    </location>
</feature>
<evidence type="ECO:0000256" key="5">
    <source>
        <dbReference type="ARBA" id="ARBA00023040"/>
    </source>
</evidence>
<evidence type="ECO:0000259" key="11">
    <source>
        <dbReference type="PROSITE" id="PS50262"/>
    </source>
</evidence>
<dbReference type="SMART" id="SM01381">
    <property type="entry name" value="7TM_GPCR_Srsx"/>
    <property type="match status" value="1"/>
</dbReference>
<dbReference type="PANTHER" id="PTHR24246">
    <property type="entry name" value="OLFACTORY RECEPTOR AND ADENOSINE RECEPTOR"/>
    <property type="match status" value="1"/>
</dbReference>
<evidence type="ECO:0000256" key="8">
    <source>
        <dbReference type="ARBA" id="ARBA00023180"/>
    </source>
</evidence>
<dbReference type="Gene3D" id="1.20.1070.10">
    <property type="entry name" value="Rhodopsin 7-helix transmembrane proteins"/>
    <property type="match status" value="3"/>
</dbReference>
<feature type="transmembrane region" description="Helical" evidence="10">
    <location>
        <begin position="757"/>
        <end position="779"/>
    </location>
</feature>
<keyword evidence="4 10" id="KW-1133">Transmembrane helix</keyword>
<keyword evidence="3 10" id="KW-0812">Transmembrane</keyword>
<feature type="transmembrane region" description="Helical" evidence="10">
    <location>
        <begin position="108"/>
        <end position="129"/>
    </location>
</feature>
<gene>
    <name evidence="12" type="ORF">PMEA_00007578</name>
</gene>
<feature type="transmembrane region" description="Helical" evidence="10">
    <location>
        <begin position="836"/>
        <end position="854"/>
    </location>
</feature>
<keyword evidence="8" id="KW-0325">Glycoprotein</keyword>
<dbReference type="PRINTS" id="PR00237">
    <property type="entry name" value="GPCRRHODOPSN"/>
</dbReference>
<feature type="domain" description="G-protein coupled receptors family 1 profile" evidence="11">
    <location>
        <begin position="653"/>
        <end position="894"/>
    </location>
</feature>
<dbReference type="InterPro" id="IPR000276">
    <property type="entry name" value="GPCR_Rhodpsn"/>
</dbReference>
<feature type="transmembrane region" description="Helical" evidence="10">
    <location>
        <begin position="150"/>
        <end position="172"/>
    </location>
</feature>
<dbReference type="PROSITE" id="PS50262">
    <property type="entry name" value="G_PROTEIN_RECEP_F1_2"/>
    <property type="match status" value="3"/>
</dbReference>
<evidence type="ECO:0000256" key="2">
    <source>
        <dbReference type="ARBA" id="ARBA00022475"/>
    </source>
</evidence>
<feature type="transmembrane region" description="Helical" evidence="10">
    <location>
        <begin position="484"/>
        <end position="508"/>
    </location>
</feature>
<organism evidence="12 13">
    <name type="scientific">Pocillopora meandrina</name>
    <dbReference type="NCBI Taxonomy" id="46732"/>
    <lineage>
        <taxon>Eukaryota</taxon>
        <taxon>Metazoa</taxon>
        <taxon>Cnidaria</taxon>
        <taxon>Anthozoa</taxon>
        <taxon>Hexacorallia</taxon>
        <taxon>Scleractinia</taxon>
        <taxon>Astrocoeniina</taxon>
        <taxon>Pocilloporidae</taxon>
        <taxon>Pocillopora</taxon>
    </lineage>
</organism>